<organism evidence="1">
    <name type="scientific">Ophidiomyces ophidiicola</name>
    <dbReference type="NCBI Taxonomy" id="1387563"/>
    <lineage>
        <taxon>Eukaryota</taxon>
        <taxon>Fungi</taxon>
        <taxon>Dikarya</taxon>
        <taxon>Ascomycota</taxon>
        <taxon>Pezizomycotina</taxon>
        <taxon>Eurotiomycetes</taxon>
        <taxon>Eurotiomycetidae</taxon>
        <taxon>Onygenales</taxon>
        <taxon>Onygenaceae</taxon>
        <taxon>Ophidiomyces</taxon>
    </lineage>
</organism>
<dbReference type="EMBL" id="JALBCA010000036">
    <property type="protein sequence ID" value="KAI2387806.1"/>
    <property type="molecule type" value="Genomic_DNA"/>
</dbReference>
<accession>A0ACB8UY01</accession>
<name>A0ACB8UY01_9EURO</name>
<evidence type="ECO:0000313" key="1">
    <source>
        <dbReference type="EMBL" id="KAI2387806.1"/>
    </source>
</evidence>
<proteinExistence type="predicted"/>
<protein>
    <submittedName>
        <fullName evidence="1">Uncharacterized protein</fullName>
    </submittedName>
</protein>
<sequence>MMLIPGLQSANDYQADQAQRGFRAFDIDDTFCMSDIDVFIPMPFYDPLRTALKRIRVSLIVGTRKRGYRKATLFPETQGVTKCDQAVAVVARTRHITCAACPITPFLARVFPPYRAFMSSRPLVTDCATPFWAPGLVPAFDVLTYQQSLVELLIWNPPTWIVSGDRRLGPA</sequence>
<comment type="caution">
    <text evidence="1">The sequence shown here is derived from an EMBL/GenBank/DDBJ whole genome shotgun (WGS) entry which is preliminary data.</text>
</comment>
<reference evidence="1" key="1">
    <citation type="journal article" date="2022" name="bioRxiv">
        <title>Population genetic analysis of Ophidiomyces ophidiicola, the causative agent of snake fungal disease, indicates recent introductions to the USA.</title>
        <authorList>
            <person name="Ladner J.T."/>
            <person name="Palmer J.M."/>
            <person name="Ettinger C.L."/>
            <person name="Stajich J.E."/>
            <person name="Farrell T.M."/>
            <person name="Glorioso B.M."/>
            <person name="Lawson B."/>
            <person name="Price S.J."/>
            <person name="Stengle A.G."/>
            <person name="Grear D.A."/>
            <person name="Lorch J.M."/>
        </authorList>
    </citation>
    <scope>NUCLEOTIDE SEQUENCE</scope>
    <source>
        <strain evidence="1">NWHC 24266-5</strain>
    </source>
</reference>
<gene>
    <name evidence="1" type="ORF">LOY88_002951</name>
</gene>